<gene>
    <name evidence="1" type="ORF">EF096_11165</name>
</gene>
<protein>
    <submittedName>
        <fullName evidence="1">Uncharacterized protein</fullName>
    </submittedName>
</protein>
<sequence length="35" mass="3982">MNHASLGIRLLSCHSCRSPLQYWVLRLTQTALKAL</sequence>
<evidence type="ECO:0000313" key="2">
    <source>
        <dbReference type="Proteomes" id="UP000275199"/>
    </source>
</evidence>
<proteinExistence type="predicted"/>
<keyword evidence="2" id="KW-1185">Reference proteome</keyword>
<reference evidence="1 2" key="1">
    <citation type="submission" date="2018-11" db="EMBL/GenBank/DDBJ databases">
        <authorList>
            <person name="Jang G.I."/>
            <person name="Hwang C.Y."/>
        </authorList>
    </citation>
    <scope>NUCLEOTIDE SEQUENCE [LARGE SCALE GENOMIC DNA]</scope>
    <source>
        <strain evidence="1 2">SSM26</strain>
    </source>
</reference>
<comment type="caution">
    <text evidence="1">The sequence shown here is derived from an EMBL/GenBank/DDBJ whole genome shotgun (WGS) entry which is preliminary data.</text>
</comment>
<dbReference type="EMBL" id="RKKU01000012">
    <property type="protein sequence ID" value="ROZ84352.1"/>
    <property type="molecule type" value="Genomic_DNA"/>
</dbReference>
<dbReference type="Proteomes" id="UP000275199">
    <property type="component" value="Unassembled WGS sequence"/>
</dbReference>
<evidence type="ECO:0000313" key="1">
    <source>
        <dbReference type="EMBL" id="ROZ84352.1"/>
    </source>
</evidence>
<name>A0ABX9XK12_9PSED</name>
<accession>A0ABX9XK12</accession>
<organism evidence="1 2">
    <name type="scientific">Pseudomonas neustonica</name>
    <dbReference type="NCBI Taxonomy" id="2487346"/>
    <lineage>
        <taxon>Bacteria</taxon>
        <taxon>Pseudomonadati</taxon>
        <taxon>Pseudomonadota</taxon>
        <taxon>Gammaproteobacteria</taxon>
        <taxon>Pseudomonadales</taxon>
        <taxon>Pseudomonadaceae</taxon>
        <taxon>Pseudomonas</taxon>
    </lineage>
</organism>
<dbReference type="NCBIfam" id="TIGR01053">
    <property type="entry name" value="LSD1"/>
    <property type="match status" value="1"/>
</dbReference>